<feature type="transmembrane region" description="Helical" evidence="7">
    <location>
        <begin position="166"/>
        <end position="185"/>
    </location>
</feature>
<evidence type="ECO:0000313" key="9">
    <source>
        <dbReference type="Proteomes" id="UP000597656"/>
    </source>
</evidence>
<feature type="transmembrane region" description="Helical" evidence="7">
    <location>
        <begin position="6"/>
        <end position="32"/>
    </location>
</feature>
<comment type="caution">
    <text evidence="8">The sequence shown here is derived from an EMBL/GenBank/DDBJ whole genome shotgun (WGS) entry which is preliminary data.</text>
</comment>
<feature type="transmembrane region" description="Helical" evidence="7">
    <location>
        <begin position="114"/>
        <end position="134"/>
    </location>
</feature>
<feature type="transmembrane region" description="Helical" evidence="7">
    <location>
        <begin position="197"/>
        <end position="221"/>
    </location>
</feature>
<protein>
    <recommendedName>
        <fullName evidence="10">Cytochrome d ubiquinol oxidase subunit II</fullName>
    </recommendedName>
</protein>
<evidence type="ECO:0000256" key="4">
    <source>
        <dbReference type="ARBA" id="ARBA00022692"/>
    </source>
</evidence>
<keyword evidence="4 7" id="KW-0812">Transmembrane</keyword>
<proteinExistence type="inferred from homology"/>
<evidence type="ECO:0000256" key="5">
    <source>
        <dbReference type="ARBA" id="ARBA00022989"/>
    </source>
</evidence>
<organism evidence="8 9">
    <name type="scientific">Lentzea pudingi</name>
    <dbReference type="NCBI Taxonomy" id="1789439"/>
    <lineage>
        <taxon>Bacteria</taxon>
        <taxon>Bacillati</taxon>
        <taxon>Actinomycetota</taxon>
        <taxon>Actinomycetes</taxon>
        <taxon>Pseudonocardiales</taxon>
        <taxon>Pseudonocardiaceae</taxon>
        <taxon>Lentzea</taxon>
    </lineage>
</organism>
<dbReference type="RefSeq" id="WP_189158253.1">
    <property type="nucleotide sequence ID" value="NZ_BMNC01000010.1"/>
</dbReference>
<keyword evidence="3" id="KW-1003">Cell membrane</keyword>
<sequence>MEALWLTVLGVLTVGYFALAGFDYGSGLLLALPRRDVSSRRIPFTLPHAHTRDETSRLVNPFFLGNEVWLVAAIGVLFAAFPRLEGELLSGAHSTFTLLLAGLVLFMAAVQLRLWWWLVFMGALMVSVGWGLFLAHLLEAPWPVAFVMPVLFAVHGWVFQNRCWKLFPVTAALCALPIPLAFSSIDVTGLMAHSDTLSLLAWVAIPIIPLVVVLQWSIVAISSR</sequence>
<comment type="similarity">
    <text evidence="2">Belongs to the cytochrome ubiquinol oxidase subunit 2 family.</text>
</comment>
<keyword evidence="5 7" id="KW-1133">Transmembrane helix</keyword>
<keyword evidence="9" id="KW-1185">Reference proteome</keyword>
<comment type="subcellular location">
    <subcellularLocation>
        <location evidence="1">Cell membrane</location>
        <topology evidence="1">Multi-pass membrane protein</topology>
    </subcellularLocation>
</comment>
<evidence type="ECO:0000256" key="3">
    <source>
        <dbReference type="ARBA" id="ARBA00022475"/>
    </source>
</evidence>
<evidence type="ECO:0000313" key="8">
    <source>
        <dbReference type="EMBL" id="GGN12229.1"/>
    </source>
</evidence>
<evidence type="ECO:0000256" key="2">
    <source>
        <dbReference type="ARBA" id="ARBA00007543"/>
    </source>
</evidence>
<accession>A0ABQ2ILC6</accession>
<feature type="transmembrane region" description="Helical" evidence="7">
    <location>
        <begin position="140"/>
        <end position="159"/>
    </location>
</feature>
<evidence type="ECO:0000256" key="6">
    <source>
        <dbReference type="ARBA" id="ARBA00023136"/>
    </source>
</evidence>
<dbReference type="PANTHER" id="PTHR43141">
    <property type="entry name" value="CYTOCHROME BD2 SUBUNIT II"/>
    <property type="match status" value="1"/>
</dbReference>
<evidence type="ECO:0000256" key="7">
    <source>
        <dbReference type="SAM" id="Phobius"/>
    </source>
</evidence>
<dbReference type="PANTHER" id="PTHR43141:SF4">
    <property type="entry name" value="CYTOCHROME BD2 SUBUNIT II"/>
    <property type="match status" value="1"/>
</dbReference>
<feature type="transmembrane region" description="Helical" evidence="7">
    <location>
        <begin position="88"/>
        <end position="107"/>
    </location>
</feature>
<dbReference type="Pfam" id="PF02322">
    <property type="entry name" value="Cyt_bd_oxida_II"/>
    <property type="match status" value="1"/>
</dbReference>
<dbReference type="InterPro" id="IPR003317">
    <property type="entry name" value="Cyt-d_oxidase_su2"/>
</dbReference>
<feature type="transmembrane region" description="Helical" evidence="7">
    <location>
        <begin position="62"/>
        <end position="82"/>
    </location>
</feature>
<gene>
    <name evidence="8" type="ORF">GCM10011609_60590</name>
</gene>
<evidence type="ECO:0008006" key="10">
    <source>
        <dbReference type="Google" id="ProtNLM"/>
    </source>
</evidence>
<name>A0ABQ2ILC6_9PSEU</name>
<evidence type="ECO:0000256" key="1">
    <source>
        <dbReference type="ARBA" id="ARBA00004651"/>
    </source>
</evidence>
<dbReference type="Proteomes" id="UP000597656">
    <property type="component" value="Unassembled WGS sequence"/>
</dbReference>
<reference evidence="9" key="1">
    <citation type="journal article" date="2019" name="Int. J. Syst. Evol. Microbiol.">
        <title>The Global Catalogue of Microorganisms (GCM) 10K type strain sequencing project: providing services to taxonomists for standard genome sequencing and annotation.</title>
        <authorList>
            <consortium name="The Broad Institute Genomics Platform"/>
            <consortium name="The Broad Institute Genome Sequencing Center for Infectious Disease"/>
            <person name="Wu L."/>
            <person name="Ma J."/>
        </authorList>
    </citation>
    <scope>NUCLEOTIDE SEQUENCE [LARGE SCALE GENOMIC DNA]</scope>
    <source>
        <strain evidence="9">CGMCC 4.7319</strain>
    </source>
</reference>
<dbReference type="EMBL" id="BMNC01000010">
    <property type="protein sequence ID" value="GGN12229.1"/>
    <property type="molecule type" value="Genomic_DNA"/>
</dbReference>
<keyword evidence="6 7" id="KW-0472">Membrane</keyword>